<dbReference type="Gene3D" id="1.10.10.10">
    <property type="entry name" value="Winged helix-like DNA-binding domain superfamily/Winged helix DNA-binding domain"/>
    <property type="match status" value="1"/>
</dbReference>
<dbReference type="PANTHER" id="PTHR39515:SF2">
    <property type="entry name" value="HTH-TYPE TRANSCRIPTIONAL REGULATOR RV0880"/>
    <property type="match status" value="1"/>
</dbReference>
<sequence>MPAAETAPRTALDPARLTGAIERLFSLLRHGNPPNDISLTAASTLRRLEREGPRRLTELAAAEGVTQPAMSQLVQRLERDGFTGRATDPDDGRVVLVHVTDAGRDLLARRRAHRAEHLATLLADVPPEDQALIAAALPALERLAK</sequence>
<gene>
    <name evidence="2" type="ORF">Dfulv_18210</name>
</gene>
<dbReference type="PANTHER" id="PTHR39515">
    <property type="entry name" value="CONSERVED PROTEIN"/>
    <property type="match status" value="1"/>
</dbReference>
<dbReference type="InterPro" id="IPR036388">
    <property type="entry name" value="WH-like_DNA-bd_sf"/>
</dbReference>
<evidence type="ECO:0000259" key="1">
    <source>
        <dbReference type="PROSITE" id="PS50995"/>
    </source>
</evidence>
<reference evidence="2" key="2">
    <citation type="submission" date="2022-09" db="EMBL/GenBank/DDBJ databases">
        <title>Biosynthetic gene clusters of Dactylosporangioum fulvum.</title>
        <authorList>
            <person name="Caradec T."/>
        </authorList>
    </citation>
    <scope>NUCLEOTIDE SEQUENCE</scope>
    <source>
        <strain evidence="2">NRRL B-16292</strain>
    </source>
</reference>
<dbReference type="InterPro" id="IPR000225">
    <property type="entry name" value="Armadillo"/>
</dbReference>
<dbReference type="SMART" id="SM00347">
    <property type="entry name" value="HTH_MARR"/>
    <property type="match status" value="1"/>
</dbReference>
<keyword evidence="3" id="KW-1185">Reference proteome</keyword>
<dbReference type="SUPFAM" id="SSF46785">
    <property type="entry name" value="Winged helix' DNA-binding domain"/>
    <property type="match status" value="1"/>
</dbReference>
<evidence type="ECO:0000313" key="2">
    <source>
        <dbReference type="EMBL" id="UWP86065.1"/>
    </source>
</evidence>
<dbReference type="InterPro" id="IPR052526">
    <property type="entry name" value="HTH-type_Bedaq_tolerance"/>
</dbReference>
<protein>
    <submittedName>
        <fullName evidence="2">MarR family transcriptional regulator</fullName>
    </submittedName>
</protein>
<organism evidence="2 3">
    <name type="scientific">Dactylosporangium fulvum</name>
    <dbReference type="NCBI Taxonomy" id="53359"/>
    <lineage>
        <taxon>Bacteria</taxon>
        <taxon>Bacillati</taxon>
        <taxon>Actinomycetota</taxon>
        <taxon>Actinomycetes</taxon>
        <taxon>Micromonosporales</taxon>
        <taxon>Micromonosporaceae</taxon>
        <taxon>Dactylosporangium</taxon>
    </lineage>
</organism>
<dbReference type="PROSITE" id="PS50995">
    <property type="entry name" value="HTH_MARR_2"/>
    <property type="match status" value="1"/>
</dbReference>
<dbReference type="InterPro" id="IPR036390">
    <property type="entry name" value="WH_DNA-bd_sf"/>
</dbReference>
<dbReference type="InterPro" id="IPR000835">
    <property type="entry name" value="HTH_MarR-typ"/>
</dbReference>
<proteinExistence type="predicted"/>
<reference evidence="2" key="1">
    <citation type="submission" date="2021-04" db="EMBL/GenBank/DDBJ databases">
        <authorList>
            <person name="Hartkoorn R.C."/>
            <person name="Beaudoing E."/>
            <person name="Hot D."/>
        </authorList>
    </citation>
    <scope>NUCLEOTIDE SEQUENCE</scope>
    <source>
        <strain evidence="2">NRRL B-16292</strain>
    </source>
</reference>
<dbReference type="Pfam" id="PF01047">
    <property type="entry name" value="MarR"/>
    <property type="match status" value="1"/>
</dbReference>
<evidence type="ECO:0000313" key="3">
    <source>
        <dbReference type="Proteomes" id="UP001059617"/>
    </source>
</evidence>
<feature type="domain" description="HTH marR-type" evidence="1">
    <location>
        <begin position="14"/>
        <end position="142"/>
    </location>
</feature>
<dbReference type="RefSeq" id="WP_259864880.1">
    <property type="nucleotide sequence ID" value="NZ_BAAAST010000046.1"/>
</dbReference>
<dbReference type="Proteomes" id="UP001059617">
    <property type="component" value="Chromosome"/>
</dbReference>
<accession>A0ABY5W7Q3</accession>
<dbReference type="EMBL" id="CP073720">
    <property type="protein sequence ID" value="UWP86065.1"/>
    <property type="molecule type" value="Genomic_DNA"/>
</dbReference>
<dbReference type="PROSITE" id="PS50176">
    <property type="entry name" value="ARM_REPEAT"/>
    <property type="match status" value="1"/>
</dbReference>
<name>A0ABY5W7Q3_9ACTN</name>